<accession>A0A811V6T6</accession>
<organism evidence="2 3">
    <name type="scientific">Ceratitis capitata</name>
    <name type="common">Mediterranean fruit fly</name>
    <name type="synonym">Tephritis capitata</name>
    <dbReference type="NCBI Taxonomy" id="7213"/>
    <lineage>
        <taxon>Eukaryota</taxon>
        <taxon>Metazoa</taxon>
        <taxon>Ecdysozoa</taxon>
        <taxon>Arthropoda</taxon>
        <taxon>Hexapoda</taxon>
        <taxon>Insecta</taxon>
        <taxon>Pterygota</taxon>
        <taxon>Neoptera</taxon>
        <taxon>Endopterygota</taxon>
        <taxon>Diptera</taxon>
        <taxon>Brachycera</taxon>
        <taxon>Muscomorpha</taxon>
        <taxon>Tephritoidea</taxon>
        <taxon>Tephritidae</taxon>
        <taxon>Ceratitis</taxon>
        <taxon>Ceratitis</taxon>
    </lineage>
</organism>
<gene>
    <name evidence="2" type="ORF">CCAP1982_LOCUS14989</name>
</gene>
<reference evidence="2" key="1">
    <citation type="submission" date="2020-11" db="EMBL/GenBank/DDBJ databases">
        <authorList>
            <person name="Whitehead M."/>
        </authorList>
    </citation>
    <scope>NUCLEOTIDE SEQUENCE</scope>
    <source>
        <strain evidence="2">EGII</strain>
    </source>
</reference>
<evidence type="ECO:0000313" key="2">
    <source>
        <dbReference type="EMBL" id="CAD7006690.1"/>
    </source>
</evidence>
<dbReference type="EMBL" id="CAJHJT010000034">
    <property type="protein sequence ID" value="CAD7006690.1"/>
    <property type="molecule type" value="Genomic_DNA"/>
</dbReference>
<keyword evidence="1" id="KW-0812">Transmembrane</keyword>
<dbReference type="Proteomes" id="UP000606786">
    <property type="component" value="Unassembled WGS sequence"/>
</dbReference>
<evidence type="ECO:0000256" key="1">
    <source>
        <dbReference type="SAM" id="Phobius"/>
    </source>
</evidence>
<keyword evidence="3" id="KW-1185">Reference proteome</keyword>
<dbReference type="AlphaFoldDB" id="A0A811V6T6"/>
<comment type="caution">
    <text evidence="2">The sequence shown here is derived from an EMBL/GenBank/DDBJ whole genome shotgun (WGS) entry which is preliminary data.</text>
</comment>
<sequence>MLIGHLGQMYILFSNHISSSPHYDYLRSFWLYFDVFSALWLPFKFFLPIITLHFDITFNKIYGIEIFVI</sequence>
<name>A0A811V6T6_CERCA</name>
<keyword evidence="1" id="KW-1133">Transmembrane helix</keyword>
<protein>
    <submittedName>
        <fullName evidence="2">(Mediterranean fruit fly) hypothetical protein</fullName>
    </submittedName>
</protein>
<keyword evidence="1" id="KW-0472">Membrane</keyword>
<evidence type="ECO:0000313" key="3">
    <source>
        <dbReference type="Proteomes" id="UP000606786"/>
    </source>
</evidence>
<proteinExistence type="predicted"/>
<feature type="transmembrane region" description="Helical" evidence="1">
    <location>
        <begin position="29"/>
        <end position="50"/>
    </location>
</feature>